<dbReference type="PANTHER" id="PTHR48207:SF4">
    <property type="entry name" value="BLL6097 PROTEIN"/>
    <property type="match status" value="1"/>
</dbReference>
<protein>
    <submittedName>
        <fullName evidence="2">Crotonobetainyl-CoA:carnitine CoA-transferase CaiB-like acyl-CoA transferase</fullName>
    </submittedName>
</protein>
<dbReference type="InterPro" id="IPR050483">
    <property type="entry name" value="CoA-transferase_III_domain"/>
</dbReference>
<dbReference type="EMBL" id="QXDC01000003">
    <property type="protein sequence ID" value="RIA43823.1"/>
    <property type="molecule type" value="Genomic_DNA"/>
</dbReference>
<sequence>MAEGETAPSQPLEGMRVVDMTTLGMGPLAAQILGDFGADVIKLEVPVGDAFRHIVPQRSAGMSHTFMQFNRNKRSLALDLKSDLGREARERLLKTADVVLVTVRPEAARALGMDYETVRAINPQIIYCAAYGYSEKGPYAGRPAADDTIQAMSGIAGLQRLASGTNQLIATVVADKACGQAIAYSVMGALIHRLRTGKGQYIEVPMFETMVAFVMPEHMAGRAFEPPMGEAGYARVINKDRRPFQTKDGWLCVLPYTTKQWLRFLRMIGRDDMADNPELADPVYRSRHYEELYGLIDGVMPTKTTAEWVDLLLAADILFGEVKGPNDLLEDPHLEAMEMFPVVDHPSEGRIRLLGFPISFSETPCRLRRLPPRLGEHGPEVLRELGFDAEAIAAMGYPQHP</sequence>
<dbReference type="PANTHER" id="PTHR48207">
    <property type="entry name" value="SUCCINATE--HYDROXYMETHYLGLUTARATE COA-TRANSFERASE"/>
    <property type="match status" value="1"/>
</dbReference>
<reference evidence="2 3" key="1">
    <citation type="submission" date="2018-08" db="EMBL/GenBank/DDBJ databases">
        <title>Genomic Encyclopedia of Type Strains, Phase IV (KMG-IV): sequencing the most valuable type-strain genomes for metagenomic binning, comparative biology and taxonomic classification.</title>
        <authorList>
            <person name="Goeker M."/>
        </authorList>
    </citation>
    <scope>NUCLEOTIDE SEQUENCE [LARGE SCALE GENOMIC DNA]</scope>
    <source>
        <strain evidence="2 3">DSM 25527</strain>
    </source>
</reference>
<dbReference type="InterPro" id="IPR023606">
    <property type="entry name" value="CoA-Trfase_III_dom_1_sf"/>
</dbReference>
<dbReference type="OrthoDB" id="5720311at2"/>
<keyword evidence="1 2" id="KW-0808">Transferase</keyword>
<evidence type="ECO:0000313" key="2">
    <source>
        <dbReference type="EMBL" id="RIA43823.1"/>
    </source>
</evidence>
<dbReference type="InterPro" id="IPR044855">
    <property type="entry name" value="CoA-Trfase_III_dom3_sf"/>
</dbReference>
<comment type="caution">
    <text evidence="2">The sequence shown here is derived from an EMBL/GenBank/DDBJ whole genome shotgun (WGS) entry which is preliminary data.</text>
</comment>
<dbReference type="Gene3D" id="3.40.50.10540">
    <property type="entry name" value="Crotonobetainyl-coa:carnitine coa-transferase, domain 1"/>
    <property type="match status" value="1"/>
</dbReference>
<dbReference type="Proteomes" id="UP000266568">
    <property type="component" value="Unassembled WGS sequence"/>
</dbReference>
<dbReference type="InterPro" id="IPR003673">
    <property type="entry name" value="CoA-Trfase_fam_III"/>
</dbReference>
<dbReference type="Gene3D" id="3.30.1540.10">
    <property type="entry name" value="formyl-coa transferase, domain 3"/>
    <property type="match status" value="1"/>
</dbReference>
<name>A0A397P6C3_9SPHN</name>
<dbReference type="Pfam" id="PF02515">
    <property type="entry name" value="CoA_transf_3"/>
    <property type="match status" value="1"/>
</dbReference>
<dbReference type="AlphaFoldDB" id="A0A397P6C3"/>
<evidence type="ECO:0000256" key="1">
    <source>
        <dbReference type="ARBA" id="ARBA00022679"/>
    </source>
</evidence>
<dbReference type="RefSeq" id="WP_119035628.1">
    <property type="nucleotide sequence ID" value="NZ_QXDC01000003.1"/>
</dbReference>
<evidence type="ECO:0000313" key="3">
    <source>
        <dbReference type="Proteomes" id="UP000266568"/>
    </source>
</evidence>
<dbReference type="GO" id="GO:0008410">
    <property type="term" value="F:CoA-transferase activity"/>
    <property type="evidence" value="ECO:0007669"/>
    <property type="project" value="TreeGrafter"/>
</dbReference>
<dbReference type="SUPFAM" id="SSF89796">
    <property type="entry name" value="CoA-transferase family III (CaiB/BaiF)"/>
    <property type="match status" value="1"/>
</dbReference>
<gene>
    <name evidence="2" type="ORF">DFR49_2052</name>
</gene>
<keyword evidence="3" id="KW-1185">Reference proteome</keyword>
<proteinExistence type="predicted"/>
<accession>A0A397P6C3</accession>
<organism evidence="2 3">
    <name type="scientific">Hephaestia caeni</name>
    <dbReference type="NCBI Taxonomy" id="645617"/>
    <lineage>
        <taxon>Bacteria</taxon>
        <taxon>Pseudomonadati</taxon>
        <taxon>Pseudomonadota</taxon>
        <taxon>Alphaproteobacteria</taxon>
        <taxon>Sphingomonadales</taxon>
        <taxon>Sphingomonadaceae</taxon>
        <taxon>Hephaestia</taxon>
    </lineage>
</organism>